<name>A0ABP5F6Q9_9ACTN</name>
<protein>
    <submittedName>
        <fullName evidence="3">Uncharacterized protein</fullName>
    </submittedName>
</protein>
<dbReference type="Proteomes" id="UP001501585">
    <property type="component" value="Unassembled WGS sequence"/>
</dbReference>
<dbReference type="EMBL" id="BAAAPC010000034">
    <property type="protein sequence ID" value="GAA2016600.1"/>
    <property type="molecule type" value="Genomic_DNA"/>
</dbReference>
<keyword evidence="2" id="KW-1133">Transmembrane helix</keyword>
<keyword evidence="4" id="KW-1185">Reference proteome</keyword>
<evidence type="ECO:0000313" key="3">
    <source>
        <dbReference type="EMBL" id="GAA2016600.1"/>
    </source>
</evidence>
<reference evidence="4" key="1">
    <citation type="journal article" date="2019" name="Int. J. Syst. Evol. Microbiol.">
        <title>The Global Catalogue of Microorganisms (GCM) 10K type strain sequencing project: providing services to taxonomists for standard genome sequencing and annotation.</title>
        <authorList>
            <consortium name="The Broad Institute Genomics Platform"/>
            <consortium name="The Broad Institute Genome Sequencing Center for Infectious Disease"/>
            <person name="Wu L."/>
            <person name="Ma J."/>
        </authorList>
    </citation>
    <scope>NUCLEOTIDE SEQUENCE [LARGE SCALE GENOMIC DNA]</scope>
    <source>
        <strain evidence="4">JCM 15313</strain>
    </source>
</reference>
<evidence type="ECO:0000256" key="1">
    <source>
        <dbReference type="SAM" id="MobiDB-lite"/>
    </source>
</evidence>
<gene>
    <name evidence="3" type="ORF">GCM10009799_50950</name>
</gene>
<accession>A0ABP5F6Q9</accession>
<feature type="compositionally biased region" description="Basic residues" evidence="1">
    <location>
        <begin position="56"/>
        <end position="71"/>
    </location>
</feature>
<comment type="caution">
    <text evidence="3">The sequence shown here is derived from an EMBL/GenBank/DDBJ whole genome shotgun (WGS) entry which is preliminary data.</text>
</comment>
<proteinExistence type="predicted"/>
<feature type="region of interest" description="Disordered" evidence="1">
    <location>
        <begin position="1"/>
        <end position="71"/>
    </location>
</feature>
<evidence type="ECO:0000313" key="4">
    <source>
        <dbReference type="Proteomes" id="UP001501585"/>
    </source>
</evidence>
<sequence length="110" mass="12865">MREARAQPVRGQDLHPAAAHPNRSLTLDRTQPTRRPKDSRFPRQPQPPRPRPAHTSSRRQQRRAYHAYKPRAFHEPDALKRALYSDWELLPYSCTIFAVMFLVNALDLLT</sequence>
<evidence type="ECO:0000256" key="2">
    <source>
        <dbReference type="SAM" id="Phobius"/>
    </source>
</evidence>
<keyword evidence="2" id="KW-0472">Membrane</keyword>
<keyword evidence="2" id="KW-0812">Transmembrane</keyword>
<organism evidence="3 4">
    <name type="scientific">Nocardiopsis rhodophaea</name>
    <dbReference type="NCBI Taxonomy" id="280238"/>
    <lineage>
        <taxon>Bacteria</taxon>
        <taxon>Bacillati</taxon>
        <taxon>Actinomycetota</taxon>
        <taxon>Actinomycetes</taxon>
        <taxon>Streptosporangiales</taxon>
        <taxon>Nocardiopsidaceae</taxon>
        <taxon>Nocardiopsis</taxon>
    </lineage>
</organism>
<feature type="transmembrane region" description="Helical" evidence="2">
    <location>
        <begin position="89"/>
        <end position="106"/>
    </location>
</feature>